<protein>
    <submittedName>
        <fullName evidence="2">Polysaccharide pyruvyl transferase family protein</fullName>
    </submittedName>
</protein>
<gene>
    <name evidence="2" type="ORF">LQE99_21055</name>
</gene>
<reference evidence="2 3" key="1">
    <citation type="submission" date="2022-02" db="EMBL/GenBank/DDBJ databases">
        <title>Genome of Erysipelotrichaceae sp. nov. NSJ-176 isolated from human feces.</title>
        <authorList>
            <person name="Abdugheni R."/>
        </authorList>
    </citation>
    <scope>NUCLEOTIDE SEQUENCE [LARGE SCALE GENOMIC DNA]</scope>
    <source>
        <strain evidence="2 3">NSJ-176</strain>
    </source>
</reference>
<dbReference type="Pfam" id="PF04230">
    <property type="entry name" value="PS_pyruv_trans"/>
    <property type="match status" value="1"/>
</dbReference>
<dbReference type="InterPro" id="IPR007345">
    <property type="entry name" value="Polysacch_pyruvyl_Trfase"/>
</dbReference>
<dbReference type="Proteomes" id="UP001202402">
    <property type="component" value="Unassembled WGS sequence"/>
</dbReference>
<dbReference type="EMBL" id="JAKVPQ010000029">
    <property type="protein sequence ID" value="MCH4287616.1"/>
    <property type="molecule type" value="Genomic_DNA"/>
</dbReference>
<evidence type="ECO:0000259" key="1">
    <source>
        <dbReference type="Pfam" id="PF04230"/>
    </source>
</evidence>
<proteinExistence type="predicted"/>
<feature type="domain" description="Polysaccharide pyruvyl transferase" evidence="1">
    <location>
        <begin position="67"/>
        <end position="309"/>
    </location>
</feature>
<dbReference type="RefSeq" id="WP_117453508.1">
    <property type="nucleotide sequence ID" value="NZ_JAKVPQ010000029.1"/>
</dbReference>
<accession>A0ABS9RFD9</accession>
<comment type="caution">
    <text evidence="2">The sequence shown here is derived from an EMBL/GenBank/DDBJ whole genome shotgun (WGS) entry which is preliminary data.</text>
</comment>
<name>A0ABS9RFD9_9FIRM</name>
<dbReference type="GO" id="GO:0016740">
    <property type="term" value="F:transferase activity"/>
    <property type="evidence" value="ECO:0007669"/>
    <property type="project" value="UniProtKB-KW"/>
</dbReference>
<keyword evidence="3" id="KW-1185">Reference proteome</keyword>
<keyword evidence="2" id="KW-0808">Transferase</keyword>
<organism evidence="2 3">
    <name type="scientific">Amedibacillus hominis</name>
    <dbReference type="NCBI Taxonomy" id="2897776"/>
    <lineage>
        <taxon>Bacteria</taxon>
        <taxon>Bacillati</taxon>
        <taxon>Bacillota</taxon>
        <taxon>Erysipelotrichia</taxon>
        <taxon>Erysipelotrichales</taxon>
        <taxon>Erysipelotrichaceae</taxon>
        <taxon>Amedibacillus</taxon>
    </lineage>
</organism>
<evidence type="ECO:0000313" key="2">
    <source>
        <dbReference type="EMBL" id="MCH4287616.1"/>
    </source>
</evidence>
<sequence length="374" mass="44103">MDLKNKITFFLNKNKNIKKIIKIPVIYFRSVKSYPKVKKMFARVCSDINTIEKENIIWYFCAPEHNNLGDLAQRMCIENWCKENYSNFRVIEIPSAVVNRFNKKMLDLMKKYLKEEHVIIFQSGYTMTDGHPDDKVRLTILNEFYKNRVLIFPQTILYENNNNMLSMYETLKKCERLLLLTRDQLSYDYASQNFKGINIELFPDIVTTLIGKKVYSQERNGIALCVRNDGEKYYSYGEISALENDLRKISSVNVTDTNDRELIDINSNSIQTAVWKKIDTFANYKLMITDRYHGTIFSLISNTPVIVMKTKDHKVSTGVKWFKNIYDDYAFYCDDIKNISNLASNIISSQNNTEIKPYFKREYYDKLKSIFEKI</sequence>
<evidence type="ECO:0000313" key="3">
    <source>
        <dbReference type="Proteomes" id="UP001202402"/>
    </source>
</evidence>